<sequence length="244" mass="27682">MGRLSGEYRVHFQHPLRRVLPWVLLPPLLVLGGWGLYQAGYAVGSDFQISARDEARDLKRRVTTLERENRRLLQRNAHLERDQLIAAEAAERLRESVHDMESRYRAMEEELTFYRSIVSPENVESGLQIHSVTLEPSARGGEYVYRVVLTQIRGSGVVEGTMQLMVTGRQGGSTVELQGVDLGDVDEGHAFGFRYFQNLEGRIRVPSGVTPRSLRVLARTEGERPREVEQDLAWDAALTTKGRR</sequence>
<dbReference type="EMBL" id="MVBK01000001">
    <property type="protein sequence ID" value="OOG28781.1"/>
    <property type="molecule type" value="Genomic_DNA"/>
</dbReference>
<keyword evidence="2" id="KW-0812">Transmembrane</keyword>
<proteinExistence type="predicted"/>
<name>A0A1V3NUS8_9GAMM</name>
<evidence type="ECO:0000256" key="1">
    <source>
        <dbReference type="SAM" id="Coils"/>
    </source>
</evidence>
<protein>
    <submittedName>
        <fullName evidence="3">Uncharacterized protein</fullName>
    </submittedName>
</protein>
<evidence type="ECO:0000256" key="2">
    <source>
        <dbReference type="SAM" id="Phobius"/>
    </source>
</evidence>
<keyword evidence="2" id="KW-0472">Membrane</keyword>
<gene>
    <name evidence="3" type="ORF">B1C78_00055</name>
</gene>
<dbReference type="Proteomes" id="UP000189462">
    <property type="component" value="Unassembled WGS sequence"/>
</dbReference>
<organism evidence="3 4">
    <name type="scientific">Thioalkalivibrio denitrificans</name>
    <dbReference type="NCBI Taxonomy" id="108003"/>
    <lineage>
        <taxon>Bacteria</taxon>
        <taxon>Pseudomonadati</taxon>
        <taxon>Pseudomonadota</taxon>
        <taxon>Gammaproteobacteria</taxon>
        <taxon>Chromatiales</taxon>
        <taxon>Ectothiorhodospiraceae</taxon>
        <taxon>Thioalkalivibrio</taxon>
    </lineage>
</organism>
<evidence type="ECO:0000313" key="4">
    <source>
        <dbReference type="Proteomes" id="UP000189462"/>
    </source>
</evidence>
<dbReference type="STRING" id="108003.B1C78_00055"/>
<dbReference type="AlphaFoldDB" id="A0A1V3NUS8"/>
<feature type="coiled-coil region" evidence="1">
    <location>
        <begin position="48"/>
        <end position="110"/>
    </location>
</feature>
<dbReference type="Pfam" id="PF20567">
    <property type="entry name" value="DUF6776"/>
    <property type="match status" value="1"/>
</dbReference>
<feature type="transmembrane region" description="Helical" evidence="2">
    <location>
        <begin position="20"/>
        <end position="37"/>
    </location>
</feature>
<dbReference type="OrthoDB" id="7056878at2"/>
<reference evidence="3 4" key="1">
    <citation type="submission" date="2017-02" db="EMBL/GenBank/DDBJ databases">
        <title>Genomic diversity within the haloalkaliphilic genus Thioalkalivibrio.</title>
        <authorList>
            <person name="Ahn A.-C."/>
            <person name="Meier-Kolthoff J."/>
            <person name="Overmars L."/>
            <person name="Richter M."/>
            <person name="Woyke T."/>
            <person name="Sorokin D.Y."/>
            <person name="Muyzer G."/>
        </authorList>
    </citation>
    <scope>NUCLEOTIDE SEQUENCE [LARGE SCALE GENOMIC DNA]</scope>
    <source>
        <strain evidence="3 4">ALJD</strain>
    </source>
</reference>
<dbReference type="RefSeq" id="WP_077277113.1">
    <property type="nucleotide sequence ID" value="NZ_MVBK01000001.1"/>
</dbReference>
<comment type="caution">
    <text evidence="3">The sequence shown here is derived from an EMBL/GenBank/DDBJ whole genome shotgun (WGS) entry which is preliminary data.</text>
</comment>
<accession>A0A1V3NUS8</accession>
<keyword evidence="1" id="KW-0175">Coiled coil</keyword>
<dbReference type="InterPro" id="IPR046703">
    <property type="entry name" value="DUF6776"/>
</dbReference>
<evidence type="ECO:0000313" key="3">
    <source>
        <dbReference type="EMBL" id="OOG28781.1"/>
    </source>
</evidence>
<keyword evidence="4" id="KW-1185">Reference proteome</keyword>
<keyword evidence="2" id="KW-1133">Transmembrane helix</keyword>